<comment type="subcellular location">
    <subcellularLocation>
        <location evidence="1">Cell membrane</location>
        <topology evidence="1">Multi-pass membrane protein</topology>
    </subcellularLocation>
</comment>
<gene>
    <name evidence="8" type="ORF">D8I30_12590</name>
</gene>
<evidence type="ECO:0000256" key="6">
    <source>
        <dbReference type="ARBA" id="ARBA00023136"/>
    </source>
</evidence>
<evidence type="ECO:0000313" key="9">
    <source>
        <dbReference type="Proteomes" id="UP000276984"/>
    </source>
</evidence>
<dbReference type="PANTHER" id="PTHR33452">
    <property type="entry name" value="OXIDOREDUCTASE CATD-RELATED"/>
    <property type="match status" value="1"/>
</dbReference>
<dbReference type="Proteomes" id="UP000276984">
    <property type="component" value="Chromosome"/>
</dbReference>
<keyword evidence="9" id="KW-1185">Reference proteome</keyword>
<evidence type="ECO:0000256" key="5">
    <source>
        <dbReference type="ARBA" id="ARBA00022989"/>
    </source>
</evidence>
<keyword evidence="4 7" id="KW-0812">Transmembrane</keyword>
<dbReference type="EMBL" id="CP032707">
    <property type="protein sequence ID" value="AYG95918.1"/>
    <property type="molecule type" value="Genomic_DNA"/>
</dbReference>
<dbReference type="AlphaFoldDB" id="A0A494RHL6"/>
<dbReference type="GO" id="GO:0005886">
    <property type="term" value="C:plasma membrane"/>
    <property type="evidence" value="ECO:0007669"/>
    <property type="project" value="UniProtKB-SubCell"/>
</dbReference>
<feature type="transmembrane region" description="Helical" evidence="7">
    <location>
        <begin position="106"/>
        <end position="126"/>
    </location>
</feature>
<evidence type="ECO:0000256" key="2">
    <source>
        <dbReference type="ARBA" id="ARBA00006679"/>
    </source>
</evidence>
<name>A0A494RHL6_9CAUL</name>
<protein>
    <submittedName>
        <fullName evidence="8">DoxX family protein</fullName>
    </submittedName>
</protein>
<reference evidence="8 9" key="1">
    <citation type="submission" date="2018-10" db="EMBL/GenBank/DDBJ databases">
        <title>Complete genome sequence of Brevundimonas naejangsanensis BRV3.</title>
        <authorList>
            <person name="Berrios L."/>
            <person name="Ely B."/>
        </authorList>
    </citation>
    <scope>NUCLEOTIDE SEQUENCE [LARGE SCALE GENOMIC DNA]</scope>
    <source>
        <strain evidence="8 9">BRV3</strain>
    </source>
</reference>
<evidence type="ECO:0000256" key="1">
    <source>
        <dbReference type="ARBA" id="ARBA00004651"/>
    </source>
</evidence>
<accession>A0A494RHL6</accession>
<keyword evidence="5 7" id="KW-1133">Transmembrane helix</keyword>
<dbReference type="InterPro" id="IPR051907">
    <property type="entry name" value="DoxX-like_oxidoreductase"/>
</dbReference>
<feature type="transmembrane region" description="Helical" evidence="7">
    <location>
        <begin position="12"/>
        <end position="31"/>
    </location>
</feature>
<dbReference type="RefSeq" id="WP_121483052.1">
    <property type="nucleotide sequence ID" value="NZ_CP032707.1"/>
</dbReference>
<organism evidence="8 9">
    <name type="scientific">Brevundimonas naejangsanensis</name>
    <dbReference type="NCBI Taxonomy" id="588932"/>
    <lineage>
        <taxon>Bacteria</taxon>
        <taxon>Pseudomonadati</taxon>
        <taxon>Pseudomonadota</taxon>
        <taxon>Alphaproteobacteria</taxon>
        <taxon>Caulobacterales</taxon>
        <taxon>Caulobacteraceae</taxon>
        <taxon>Brevundimonas</taxon>
    </lineage>
</organism>
<evidence type="ECO:0000256" key="3">
    <source>
        <dbReference type="ARBA" id="ARBA00022475"/>
    </source>
</evidence>
<comment type="similarity">
    <text evidence="2">Belongs to the DoxX family.</text>
</comment>
<evidence type="ECO:0000313" key="8">
    <source>
        <dbReference type="EMBL" id="AYG95918.1"/>
    </source>
</evidence>
<dbReference type="InterPro" id="IPR032808">
    <property type="entry name" value="DoxX"/>
</dbReference>
<feature type="transmembrane region" description="Helical" evidence="7">
    <location>
        <begin position="51"/>
        <end position="71"/>
    </location>
</feature>
<feature type="transmembrane region" description="Helical" evidence="7">
    <location>
        <begin position="76"/>
        <end position="94"/>
    </location>
</feature>
<evidence type="ECO:0000256" key="4">
    <source>
        <dbReference type="ARBA" id="ARBA00022692"/>
    </source>
</evidence>
<evidence type="ECO:0000256" key="7">
    <source>
        <dbReference type="SAM" id="Phobius"/>
    </source>
</evidence>
<proteinExistence type="inferred from homology"/>
<dbReference type="Pfam" id="PF07681">
    <property type="entry name" value="DoxX"/>
    <property type="match status" value="1"/>
</dbReference>
<dbReference type="OrthoDB" id="9808524at2"/>
<dbReference type="PANTHER" id="PTHR33452:SF4">
    <property type="entry name" value="BLL4328 PROTEIN"/>
    <property type="match status" value="1"/>
</dbReference>
<sequence length="136" mass="14347">MARSTSLSAWEPHLLSILRIVAGLLILQHGAQKILGFPPGGSGGGVDLSTLAGWSGPIELIGGVLIVIGLFTRQAAFVLSGFTAVAYWTVHAPQSPYPINNGGELAVLYCFVFLYLVFAGPGPWSLDSALRGGRRR</sequence>
<keyword evidence="3" id="KW-1003">Cell membrane</keyword>
<keyword evidence="6 7" id="KW-0472">Membrane</keyword>